<dbReference type="Proteomes" id="UP000762676">
    <property type="component" value="Unassembled WGS sequence"/>
</dbReference>
<dbReference type="EMBL" id="BMAT01005869">
    <property type="protein sequence ID" value="GFS01049.1"/>
    <property type="molecule type" value="Genomic_DNA"/>
</dbReference>
<dbReference type="AlphaFoldDB" id="A0AAV4HS69"/>
<organism evidence="1 2">
    <name type="scientific">Elysia marginata</name>
    <dbReference type="NCBI Taxonomy" id="1093978"/>
    <lineage>
        <taxon>Eukaryota</taxon>
        <taxon>Metazoa</taxon>
        <taxon>Spiralia</taxon>
        <taxon>Lophotrochozoa</taxon>
        <taxon>Mollusca</taxon>
        <taxon>Gastropoda</taxon>
        <taxon>Heterobranchia</taxon>
        <taxon>Euthyneura</taxon>
        <taxon>Panpulmonata</taxon>
        <taxon>Sacoglossa</taxon>
        <taxon>Placobranchoidea</taxon>
        <taxon>Plakobranchidae</taxon>
        <taxon>Elysia</taxon>
    </lineage>
</organism>
<comment type="caution">
    <text evidence="1">The sequence shown here is derived from an EMBL/GenBank/DDBJ whole genome shotgun (WGS) entry which is preliminary data.</text>
</comment>
<evidence type="ECO:0000313" key="2">
    <source>
        <dbReference type="Proteomes" id="UP000762676"/>
    </source>
</evidence>
<accession>A0AAV4HS69</accession>
<protein>
    <submittedName>
        <fullName evidence="1">Uncharacterized protein</fullName>
    </submittedName>
</protein>
<evidence type="ECO:0000313" key="1">
    <source>
        <dbReference type="EMBL" id="GFS01049.1"/>
    </source>
</evidence>
<reference evidence="1 2" key="1">
    <citation type="journal article" date="2021" name="Elife">
        <title>Chloroplast acquisition without the gene transfer in kleptoplastic sea slugs, Plakobranchus ocellatus.</title>
        <authorList>
            <person name="Maeda T."/>
            <person name="Takahashi S."/>
            <person name="Yoshida T."/>
            <person name="Shimamura S."/>
            <person name="Takaki Y."/>
            <person name="Nagai Y."/>
            <person name="Toyoda A."/>
            <person name="Suzuki Y."/>
            <person name="Arimoto A."/>
            <person name="Ishii H."/>
            <person name="Satoh N."/>
            <person name="Nishiyama T."/>
            <person name="Hasebe M."/>
            <person name="Maruyama T."/>
            <person name="Minagawa J."/>
            <person name="Obokata J."/>
            <person name="Shigenobu S."/>
        </authorList>
    </citation>
    <scope>NUCLEOTIDE SEQUENCE [LARGE SCALE GENOMIC DNA]</scope>
</reference>
<keyword evidence="2" id="KW-1185">Reference proteome</keyword>
<name>A0AAV4HS69_9GAST</name>
<sequence>MPASLNLILQLTEGGGHRIRGYLRLDSYYRRWTSLVLTSGRGGFNLPRSRVKFSGEDKRLNSVDDALDISRAV</sequence>
<proteinExistence type="predicted"/>
<gene>
    <name evidence="1" type="ORF">ElyMa_002828500</name>
</gene>